<name>A0A1I4T8Y1_9BACT</name>
<accession>A0A1I4T8Y1</accession>
<reference evidence="1 2" key="1">
    <citation type="submission" date="2016-10" db="EMBL/GenBank/DDBJ databases">
        <authorList>
            <person name="de Groot N.N."/>
        </authorList>
    </citation>
    <scope>NUCLEOTIDE SEQUENCE [LARGE SCALE GENOMIC DNA]</scope>
    <source>
        <strain evidence="1 2">DSM 9990</strain>
    </source>
</reference>
<dbReference type="Proteomes" id="UP000199611">
    <property type="component" value="Unassembled WGS sequence"/>
</dbReference>
<evidence type="ECO:0000313" key="1">
    <source>
        <dbReference type="EMBL" id="SFM73017.1"/>
    </source>
</evidence>
<dbReference type="EMBL" id="FOUU01000003">
    <property type="protein sequence ID" value="SFM73017.1"/>
    <property type="molecule type" value="Genomic_DNA"/>
</dbReference>
<gene>
    <name evidence="1" type="ORF">SAMN05660836_01287</name>
</gene>
<evidence type="ECO:0000313" key="2">
    <source>
        <dbReference type="Proteomes" id="UP000199611"/>
    </source>
</evidence>
<organism evidence="1 2">
    <name type="scientific">Thermodesulforhabdus norvegica</name>
    <dbReference type="NCBI Taxonomy" id="39841"/>
    <lineage>
        <taxon>Bacteria</taxon>
        <taxon>Pseudomonadati</taxon>
        <taxon>Thermodesulfobacteriota</taxon>
        <taxon>Syntrophobacteria</taxon>
        <taxon>Syntrophobacterales</taxon>
        <taxon>Thermodesulforhabdaceae</taxon>
        <taxon>Thermodesulforhabdus</taxon>
    </lineage>
</organism>
<keyword evidence="2" id="KW-1185">Reference proteome</keyword>
<dbReference type="OrthoDB" id="5513282at2"/>
<protein>
    <submittedName>
        <fullName evidence="1">Uncharacterized protein</fullName>
    </submittedName>
</protein>
<proteinExistence type="predicted"/>
<dbReference type="AlphaFoldDB" id="A0A1I4T8Y1"/>
<sequence>MEREQRYFFESACDRAMAIVLKNSELKKLYRKAEATYTPGELKIRVLEQAVQSMEKDENARNFFADEESLTSFFCGIWIQFLLIEVGGMEAEKLKTVARDIFRENLRSVTIH</sequence>
<dbReference type="RefSeq" id="WP_093394373.1">
    <property type="nucleotide sequence ID" value="NZ_FOUU01000003.1"/>
</dbReference>